<organism evidence="3 4">
    <name type="scientific">Pedobacter kyonggii</name>
    <dbReference type="NCBI Taxonomy" id="1926871"/>
    <lineage>
        <taxon>Bacteria</taxon>
        <taxon>Pseudomonadati</taxon>
        <taxon>Bacteroidota</taxon>
        <taxon>Sphingobacteriia</taxon>
        <taxon>Sphingobacteriales</taxon>
        <taxon>Sphingobacteriaceae</taxon>
        <taxon>Pedobacter</taxon>
    </lineage>
</organism>
<feature type="transmembrane region" description="Helical" evidence="1">
    <location>
        <begin position="188"/>
        <end position="204"/>
    </location>
</feature>
<dbReference type="Proteomes" id="UP000291819">
    <property type="component" value="Unassembled WGS sequence"/>
</dbReference>
<dbReference type="EMBL" id="SIXF01000013">
    <property type="protein sequence ID" value="TBO41412.1"/>
    <property type="molecule type" value="Genomic_DNA"/>
</dbReference>
<feature type="transmembrane region" description="Helical" evidence="1">
    <location>
        <begin position="290"/>
        <end position="307"/>
    </location>
</feature>
<evidence type="ECO:0000313" key="4">
    <source>
        <dbReference type="Proteomes" id="UP000291819"/>
    </source>
</evidence>
<comment type="caution">
    <text evidence="3">The sequence shown here is derived from an EMBL/GenBank/DDBJ whole genome shotgun (WGS) entry which is preliminary data.</text>
</comment>
<feature type="transmembrane region" description="Helical" evidence="1">
    <location>
        <begin position="319"/>
        <end position="343"/>
    </location>
</feature>
<keyword evidence="3" id="KW-0012">Acyltransferase</keyword>
<dbReference type="RefSeq" id="WP_131030693.1">
    <property type="nucleotide sequence ID" value="NZ_SIXF01000013.1"/>
</dbReference>
<dbReference type="AlphaFoldDB" id="A0A4Q9HBW9"/>
<protein>
    <submittedName>
        <fullName evidence="3">Acyltransferase</fullName>
    </submittedName>
</protein>
<keyword evidence="1" id="KW-0812">Transmembrane</keyword>
<dbReference type="PANTHER" id="PTHR23028:SF53">
    <property type="entry name" value="ACYL_TRANSF_3 DOMAIN-CONTAINING PROTEIN"/>
    <property type="match status" value="1"/>
</dbReference>
<evidence type="ECO:0000313" key="3">
    <source>
        <dbReference type="EMBL" id="TBO41412.1"/>
    </source>
</evidence>
<feature type="domain" description="Acyltransferase 3" evidence="2">
    <location>
        <begin position="12"/>
        <end position="374"/>
    </location>
</feature>
<accession>A0A4Q9HBW9</accession>
<feature type="transmembrane region" description="Helical" evidence="1">
    <location>
        <begin position="104"/>
        <end position="123"/>
    </location>
</feature>
<dbReference type="GO" id="GO:0000271">
    <property type="term" value="P:polysaccharide biosynthetic process"/>
    <property type="evidence" value="ECO:0007669"/>
    <property type="project" value="TreeGrafter"/>
</dbReference>
<name>A0A4Q9HBW9_9SPHI</name>
<keyword evidence="3" id="KW-0808">Transferase</keyword>
<dbReference type="GO" id="GO:0016747">
    <property type="term" value="F:acyltransferase activity, transferring groups other than amino-acyl groups"/>
    <property type="evidence" value="ECO:0007669"/>
    <property type="project" value="InterPro"/>
</dbReference>
<evidence type="ECO:0000259" key="2">
    <source>
        <dbReference type="Pfam" id="PF01757"/>
    </source>
</evidence>
<sequence>MNINQIPPKHFYTLDAIRGLAAIVVILYHWQFFYYANDIWVSGGFEKTALPFYPYLSAIYNDGVIAVDLFFLLSGFIFFWLYAKRIATRKMDFSKFMVFRMSRLYPIHLITLLSMAAFQWLMLKNAGHYFIIQYNDSYHFILNILFMQSWGIEKGASFNGPSWSVSVEVFLYLAFFVICYLKLQNKKWLLFFLMPLGIFLQYYFTLIGKGMYSFFLGALVYYLYVWMLKENRTKKYLSPLIVFTGLLWVLLFAEYYFGFLRGIFIKQYLHTFPHKTLDSAETAFGLGKNFVFRTLVSPCTILALTLWETNKGTINKKWALLGNCSYAMYLIHFSLQITFVLIVDAFHINRLVLRSPITLLIFFLILLPLSLMIYYYFELPAQEKIRERFYKIEKTKPSIAEVEVKT</sequence>
<feature type="transmembrane region" description="Helical" evidence="1">
    <location>
        <begin position="163"/>
        <end position="181"/>
    </location>
</feature>
<evidence type="ECO:0000256" key="1">
    <source>
        <dbReference type="SAM" id="Phobius"/>
    </source>
</evidence>
<dbReference type="OrthoDB" id="9767863at2"/>
<keyword evidence="1" id="KW-0472">Membrane</keyword>
<dbReference type="GO" id="GO:0016020">
    <property type="term" value="C:membrane"/>
    <property type="evidence" value="ECO:0007669"/>
    <property type="project" value="TreeGrafter"/>
</dbReference>
<dbReference type="InterPro" id="IPR050879">
    <property type="entry name" value="Acyltransferase_3"/>
</dbReference>
<keyword evidence="1" id="KW-1133">Transmembrane helix</keyword>
<feature type="transmembrane region" description="Helical" evidence="1">
    <location>
        <begin position="63"/>
        <end position="83"/>
    </location>
</feature>
<dbReference type="InterPro" id="IPR002656">
    <property type="entry name" value="Acyl_transf_3_dom"/>
</dbReference>
<dbReference type="Pfam" id="PF01757">
    <property type="entry name" value="Acyl_transf_3"/>
    <property type="match status" value="1"/>
</dbReference>
<feature type="transmembrane region" description="Helical" evidence="1">
    <location>
        <begin position="210"/>
        <end position="228"/>
    </location>
</feature>
<feature type="transmembrane region" description="Helical" evidence="1">
    <location>
        <begin position="355"/>
        <end position="377"/>
    </location>
</feature>
<dbReference type="PANTHER" id="PTHR23028">
    <property type="entry name" value="ACETYLTRANSFERASE"/>
    <property type="match status" value="1"/>
</dbReference>
<proteinExistence type="predicted"/>
<feature type="transmembrane region" description="Helical" evidence="1">
    <location>
        <begin position="240"/>
        <end position="259"/>
    </location>
</feature>
<keyword evidence="4" id="KW-1185">Reference proteome</keyword>
<gene>
    <name evidence="3" type="ORF">EYS08_14350</name>
</gene>
<reference evidence="3 4" key="1">
    <citation type="submission" date="2019-02" db="EMBL/GenBank/DDBJ databases">
        <title>Pedobacter kyonggii whole genome sequence analysis.</title>
        <authorList>
            <person name="Dahal R.H."/>
        </authorList>
    </citation>
    <scope>NUCLEOTIDE SEQUENCE [LARGE SCALE GENOMIC DNA]</scope>
    <source>
        <strain evidence="3 4">K-4-11-1</strain>
    </source>
</reference>